<dbReference type="GO" id="GO:0046294">
    <property type="term" value="P:formaldehyde catabolic process"/>
    <property type="evidence" value="ECO:0007669"/>
    <property type="project" value="UniProtKB-UniRule"/>
</dbReference>
<dbReference type="InterPro" id="IPR014053">
    <property type="entry name" value="ForMFR_H4MPT_ForTrfase"/>
</dbReference>
<accession>A0A0C6FD00</accession>
<feature type="domain" description="Formylmethanofuran: tetrahydromethanopterin formyltransferase Ftr C-terminal" evidence="5">
    <location>
        <begin position="154"/>
        <end position="305"/>
    </location>
</feature>
<reference evidence="6 7" key="1">
    <citation type="journal article" date="2015" name="Genome Announc.">
        <title>Complete Genome Sequence of Methylobacterium aquaticum Strain 22A, Isolated from Racomitrium japonicum Moss.</title>
        <authorList>
            <person name="Tani A."/>
            <person name="Ogura Y."/>
            <person name="Hayashi T."/>
            <person name="Kimbara K."/>
        </authorList>
    </citation>
    <scope>NUCLEOTIDE SEQUENCE [LARGE SCALE GENOMIC DNA]</scope>
    <source>
        <strain evidence="6 7">MA-22A</strain>
    </source>
</reference>
<evidence type="ECO:0000256" key="3">
    <source>
        <dbReference type="HAMAP-Rule" id="MF_00579"/>
    </source>
</evidence>
<dbReference type="PATRIC" id="fig|270351.10.peg.3162"/>
<dbReference type="Gene3D" id="3.30.70.520">
    <property type="match status" value="2"/>
</dbReference>
<dbReference type="SUPFAM" id="SSF55112">
    <property type="entry name" value="Formylmethanofuran:tetrahydromethanopterin formyltransferase"/>
    <property type="match status" value="2"/>
</dbReference>
<dbReference type="InterPro" id="IPR023447">
    <property type="entry name" value="ForMFR_H4MPT_ForTrfase_fd-like"/>
</dbReference>
<comment type="pathway">
    <text evidence="3">One-carbon metabolism; formaldehyde degradation; formate from formaldehyde (H(4)MPT route): step 4/5.</text>
</comment>
<dbReference type="GO" id="GO:0006730">
    <property type="term" value="P:one-carbon metabolic process"/>
    <property type="evidence" value="ECO:0007669"/>
    <property type="project" value="UniProtKB-UniRule"/>
</dbReference>
<dbReference type="HAMAP" id="MF_00579">
    <property type="entry name" value="FTR"/>
    <property type="match status" value="1"/>
</dbReference>
<dbReference type="GO" id="GO:0005737">
    <property type="term" value="C:cytoplasm"/>
    <property type="evidence" value="ECO:0007669"/>
    <property type="project" value="UniProtKB-SubCell"/>
</dbReference>
<dbReference type="InterPro" id="IPR002770">
    <property type="entry name" value="ForMFR_H4MPT_ForTrfase_C"/>
</dbReference>
<protein>
    <recommendedName>
        <fullName evidence="3">Formylmethanofuran--tetrahydromethanopterin formyltransferase</fullName>
        <shortName evidence="3">Ftr</shortName>
        <ecNumber evidence="3">2.3.1.101</ecNumber>
    </recommendedName>
    <alternativeName>
        <fullName evidence="3">H4MPT formyltransferase</fullName>
    </alternativeName>
</protein>
<keyword evidence="2 3" id="KW-0808">Transferase</keyword>
<comment type="catalytic activity">
    <reaction evidence="3">
        <text>N-formylmethanofuran + 5,6,7,8-tetrahydromethanopterin + H(+) = N(5)-formyl-5,6,7,8-tetrahydromethanopterin + methanofuran</text>
        <dbReference type="Rhea" id="RHEA:18061"/>
        <dbReference type="ChEBI" id="CHEBI:15378"/>
        <dbReference type="ChEBI" id="CHEBI:57727"/>
        <dbReference type="ChEBI" id="CHEBI:58018"/>
        <dbReference type="ChEBI" id="CHEBI:58103"/>
        <dbReference type="ChEBI" id="CHEBI:58151"/>
        <dbReference type="EC" id="2.3.1.101"/>
    </reaction>
</comment>
<name>A0A0C6FD00_9HYPH</name>
<dbReference type="Pfam" id="PF01913">
    <property type="entry name" value="FTR"/>
    <property type="match status" value="1"/>
</dbReference>
<comment type="subunit">
    <text evidence="3">Homotetramer.</text>
</comment>
<dbReference type="InterPro" id="IPR022667">
    <property type="entry name" value="ForMFR_H4MPT_ForTrfase_N"/>
</dbReference>
<comment type="similarity">
    <text evidence="1 3">Belongs to the FTR family.</text>
</comment>
<keyword evidence="3" id="KW-0963">Cytoplasm</keyword>
<dbReference type="PIRSF" id="PIRSF006414">
    <property type="entry name" value="Ftr_formyl_trnsf"/>
    <property type="match status" value="1"/>
</dbReference>
<feature type="domain" description="Formylmethanofuran: tetrahydromethanopterin formyltransferase Ftr N-terminal" evidence="4">
    <location>
        <begin position="5"/>
        <end position="151"/>
    </location>
</feature>
<dbReference type="NCBIfam" id="NF002554">
    <property type="entry name" value="PRK02114.1"/>
    <property type="match status" value="1"/>
</dbReference>
<dbReference type="STRING" id="270351.Maq22A_c16440"/>
<dbReference type="NCBIfam" id="TIGR03119">
    <property type="entry name" value="one_C_fhcD"/>
    <property type="match status" value="1"/>
</dbReference>
<evidence type="ECO:0000313" key="7">
    <source>
        <dbReference type="Proteomes" id="UP000061432"/>
    </source>
</evidence>
<evidence type="ECO:0000256" key="1">
    <source>
        <dbReference type="ARBA" id="ARBA00006770"/>
    </source>
</evidence>
<gene>
    <name evidence="6" type="primary">fhcD</name>
    <name evidence="3" type="synonym">ffsA</name>
    <name evidence="6" type="ORF">Maq22A_c16440</name>
</gene>
<organism evidence="6 7">
    <name type="scientific">Methylobacterium aquaticum</name>
    <dbReference type="NCBI Taxonomy" id="270351"/>
    <lineage>
        <taxon>Bacteria</taxon>
        <taxon>Pseudomonadati</taxon>
        <taxon>Pseudomonadota</taxon>
        <taxon>Alphaproteobacteria</taxon>
        <taxon>Hyphomicrobiales</taxon>
        <taxon>Methylobacteriaceae</taxon>
        <taxon>Methylobacterium</taxon>
    </lineage>
</organism>
<dbReference type="Proteomes" id="UP000061432">
    <property type="component" value="Chromosome"/>
</dbReference>
<keyword evidence="3 6" id="KW-0012">Acyltransferase</keyword>
<evidence type="ECO:0000259" key="4">
    <source>
        <dbReference type="Pfam" id="PF01913"/>
    </source>
</evidence>
<dbReference type="EC" id="2.3.1.101" evidence="3"/>
<dbReference type="AlphaFoldDB" id="A0A0C6FD00"/>
<dbReference type="OrthoDB" id="8841169at2"/>
<dbReference type="EMBL" id="AP014704">
    <property type="protein sequence ID" value="BAQ46418.1"/>
    <property type="molecule type" value="Genomic_DNA"/>
</dbReference>
<dbReference type="Pfam" id="PF02741">
    <property type="entry name" value="FTR_C"/>
    <property type="match status" value="1"/>
</dbReference>
<dbReference type="UniPathway" id="UPA00562">
    <property type="reaction ID" value="UER00704"/>
</dbReference>
<dbReference type="RefSeq" id="WP_060847555.1">
    <property type="nucleotide sequence ID" value="NZ_AP014704.1"/>
</dbReference>
<reference evidence="7" key="2">
    <citation type="submission" date="2015-01" db="EMBL/GenBank/DDBJ databases">
        <title>Complete genome sequence of Methylobacterium aquaticum strain 22A.</title>
        <authorList>
            <person name="Tani A."/>
            <person name="Ogura Y."/>
            <person name="Hayashi T."/>
        </authorList>
    </citation>
    <scope>NUCLEOTIDE SEQUENCE [LARGE SCALE GENOMIC DNA]</scope>
    <source>
        <strain evidence="7">MA-22A</strain>
    </source>
</reference>
<keyword evidence="3" id="KW-0554">One-carbon metabolism</keyword>
<dbReference type="FunFam" id="3.30.70.520:FF:000002">
    <property type="entry name" value="Formylmethanofuran--tetrahydromethanopterin formyltransferase"/>
    <property type="match status" value="1"/>
</dbReference>
<evidence type="ECO:0000259" key="5">
    <source>
        <dbReference type="Pfam" id="PF02741"/>
    </source>
</evidence>
<dbReference type="GO" id="GO:0030270">
    <property type="term" value="F:formylmethanofuran-tetrahydromethanopterin N-formyltransferase activity"/>
    <property type="evidence" value="ECO:0007669"/>
    <property type="project" value="UniProtKB-UniRule"/>
</dbReference>
<comment type="function">
    <text evidence="3">Catalyzes the transfer of a formyl group from 5-formyl tetrahydromethanopterin (5-formyl-H(4)MPT) to methanofuran (MFR) to produce formylmethanofuran (formyl-MFR) and tetrahydromethanopterin (H(4)MPT).</text>
</comment>
<dbReference type="KEGG" id="maqu:Maq22A_c16440"/>
<evidence type="ECO:0000256" key="2">
    <source>
        <dbReference type="ARBA" id="ARBA00022679"/>
    </source>
</evidence>
<sequence>MPDLILNGIRVEDTFAEAFDMAGTALVLTADTAEWAMIAAVTMTGFATSVIGCGAEAGIDAVLSPDDTPDGRPGVRVLLFGFDAGGLKDQLLRRVGQCVLTSPGSAVYAGIAWDDPNAAKAIKLGGAIRYFGDGFSTAKRIDGRRYWRTPVMDGEFVCEHSVPTIQGAVGGGNLLFLGRRFPDTLRVAEIAVAAARTIPDAILPFPGGVVRSGSKVGARTKGMMASTNDAYCPTLKGRAGSLLPPEVDVVLEIVIDGLSAGAVSAAMRAALHASTAAGADLGLVAVTAGNYGGNLGRHHFHLRDLLGAAA</sequence>
<evidence type="ECO:0000313" key="6">
    <source>
        <dbReference type="EMBL" id="BAQ46418.1"/>
    </source>
</evidence>
<proteinExistence type="inferred from homology"/>
<comment type="subcellular location">
    <subcellularLocation>
        <location evidence="3">Cytoplasm</location>
    </subcellularLocation>
</comment>